<evidence type="ECO:0000259" key="3">
    <source>
        <dbReference type="SMART" id="SM00278"/>
    </source>
</evidence>
<feature type="region of interest" description="Disordered" evidence="1">
    <location>
        <begin position="162"/>
        <end position="185"/>
    </location>
</feature>
<gene>
    <name evidence="4" type="ORF">AAAX94_15175</name>
</gene>
<dbReference type="InterPro" id="IPR019554">
    <property type="entry name" value="Soluble_ligand-bd"/>
</dbReference>
<dbReference type="Proteomes" id="UP001470752">
    <property type="component" value="Unassembled WGS sequence"/>
</dbReference>
<feature type="domain" description="Helix-hairpin-helix DNA-binding motif class 1" evidence="3">
    <location>
        <begin position="198"/>
        <end position="217"/>
    </location>
</feature>
<dbReference type="NCBIfam" id="TIGR00426">
    <property type="entry name" value="competence protein ComEA helix-hairpin-helix repeat region"/>
    <property type="match status" value="1"/>
</dbReference>
<dbReference type="EMBL" id="JBBNFW010000189">
    <property type="protein sequence ID" value="MEQ2414353.1"/>
    <property type="molecule type" value="Genomic_DNA"/>
</dbReference>
<dbReference type="Pfam" id="PF10531">
    <property type="entry name" value="SLBB"/>
    <property type="match status" value="1"/>
</dbReference>
<organism evidence="4 5">
    <name type="scientific">Blautia acetigignens</name>
    <dbReference type="NCBI Taxonomy" id="2981783"/>
    <lineage>
        <taxon>Bacteria</taxon>
        <taxon>Bacillati</taxon>
        <taxon>Bacillota</taxon>
        <taxon>Clostridia</taxon>
        <taxon>Lachnospirales</taxon>
        <taxon>Lachnospiraceae</taxon>
        <taxon>Blautia</taxon>
    </lineage>
</organism>
<dbReference type="InterPro" id="IPR003583">
    <property type="entry name" value="Hlx-hairpin-Hlx_DNA-bd_motif"/>
</dbReference>
<comment type="caution">
    <text evidence="4">The sequence shown here is derived from an EMBL/GenBank/DDBJ whole genome shotgun (WGS) entry which is preliminary data.</text>
</comment>
<dbReference type="Gene3D" id="1.10.150.280">
    <property type="entry name" value="AF1531-like domain"/>
    <property type="match status" value="1"/>
</dbReference>
<evidence type="ECO:0000256" key="2">
    <source>
        <dbReference type="SAM" id="SignalP"/>
    </source>
</evidence>
<dbReference type="RefSeq" id="WP_243000252.1">
    <property type="nucleotide sequence ID" value="NZ_JAOQJM010000002.1"/>
</dbReference>
<feature type="domain" description="Helix-hairpin-helix DNA-binding motif class 1" evidence="3">
    <location>
        <begin position="228"/>
        <end position="247"/>
    </location>
</feature>
<dbReference type="InterPro" id="IPR004509">
    <property type="entry name" value="Competence_ComEA_HhH"/>
</dbReference>
<feature type="chain" id="PRO_5045885681" evidence="2">
    <location>
        <begin position="21"/>
        <end position="251"/>
    </location>
</feature>
<keyword evidence="5" id="KW-1185">Reference proteome</keyword>
<evidence type="ECO:0000313" key="5">
    <source>
        <dbReference type="Proteomes" id="UP001470752"/>
    </source>
</evidence>
<dbReference type="SUPFAM" id="SSF47781">
    <property type="entry name" value="RuvA domain 2-like"/>
    <property type="match status" value="1"/>
</dbReference>
<dbReference type="InterPro" id="IPR051675">
    <property type="entry name" value="Endo/Exo/Phosphatase_dom_1"/>
</dbReference>
<dbReference type="InterPro" id="IPR010994">
    <property type="entry name" value="RuvA_2-like"/>
</dbReference>
<dbReference type="SMART" id="SM00278">
    <property type="entry name" value="HhH1"/>
    <property type="match status" value="2"/>
</dbReference>
<protein>
    <submittedName>
        <fullName evidence="4">Helix-hairpin-helix domain-containing protein</fullName>
    </submittedName>
</protein>
<accession>A0ABV1CQ03</accession>
<dbReference type="Gene3D" id="3.10.560.10">
    <property type="entry name" value="Outer membrane lipoprotein wza domain like"/>
    <property type="match status" value="1"/>
</dbReference>
<evidence type="ECO:0000313" key="4">
    <source>
        <dbReference type="EMBL" id="MEQ2414353.1"/>
    </source>
</evidence>
<name>A0ABV1CQ03_9FIRM</name>
<evidence type="ECO:0000256" key="1">
    <source>
        <dbReference type="SAM" id="MobiDB-lite"/>
    </source>
</evidence>
<feature type="signal peptide" evidence="2">
    <location>
        <begin position="1"/>
        <end position="20"/>
    </location>
</feature>
<feature type="region of interest" description="Disordered" evidence="1">
    <location>
        <begin position="45"/>
        <end position="72"/>
    </location>
</feature>
<dbReference type="Pfam" id="PF12836">
    <property type="entry name" value="HHH_3"/>
    <property type="match status" value="1"/>
</dbReference>
<dbReference type="PANTHER" id="PTHR21180:SF32">
    <property type="entry name" value="ENDONUCLEASE_EXONUCLEASE_PHOSPHATASE FAMILY DOMAIN-CONTAINING PROTEIN 1"/>
    <property type="match status" value="1"/>
</dbReference>
<dbReference type="PANTHER" id="PTHR21180">
    <property type="entry name" value="ENDONUCLEASE/EXONUCLEASE/PHOSPHATASE FAMILY DOMAIN-CONTAINING PROTEIN 1"/>
    <property type="match status" value="1"/>
</dbReference>
<reference evidence="4 5" key="1">
    <citation type="submission" date="2024-04" db="EMBL/GenBank/DDBJ databases">
        <title>Human intestinal bacterial collection.</title>
        <authorList>
            <person name="Pauvert C."/>
            <person name="Hitch T.C.A."/>
            <person name="Clavel T."/>
        </authorList>
    </citation>
    <scope>NUCLEOTIDE SEQUENCE [LARGE SCALE GENOMIC DNA]</scope>
    <source>
        <strain evidence="4 5">CLA-AA-H161</strain>
    </source>
</reference>
<proteinExistence type="predicted"/>
<keyword evidence="2" id="KW-0732">Signal</keyword>
<sequence>MERKKKLICGIRIALFAVLAAVCMTGCTSREDVFLEEIAGDTDRIEGTENAKATGSTGEKQTDPGELDNPVSGDDVPLMTQIPQTIFVDVCGAVANPGVYELDEGSRIFQAVDAAGGYLPEAAQNYLNRARSLTDGQQIYVPTEEEIAENLEALASKVPEALQSGASEDTGREGNSEDSLAEGVGSNSGINLNTADAAQLCTLSGIGQSKAEAIIAYREEHGGFASIEEIMNVEGIKEGTFSKIKDKISVG</sequence>